<evidence type="ECO:0000256" key="1">
    <source>
        <dbReference type="SAM" id="MobiDB-lite"/>
    </source>
</evidence>
<dbReference type="InterPro" id="IPR057204">
    <property type="entry name" value="DUF7882"/>
</dbReference>
<proteinExistence type="predicted"/>
<accession>A0AB39BBX2</accession>
<evidence type="ECO:0000313" key="3">
    <source>
        <dbReference type="EMBL" id="XDI03811.1"/>
    </source>
</evidence>
<name>A0AB39BBX2_9MICO</name>
<dbReference type="AlphaFoldDB" id="A0AB39BBX2"/>
<dbReference type="Pfam" id="PF25355">
    <property type="entry name" value="DUF7882"/>
    <property type="match status" value="1"/>
</dbReference>
<reference evidence="3" key="1">
    <citation type="submission" date="2024-05" db="EMBL/GenBank/DDBJ databases">
        <title>Herbiconiux sp. A18JL235.</title>
        <authorList>
            <person name="Zhang G."/>
        </authorList>
    </citation>
    <scope>NUCLEOTIDE SEQUENCE</scope>
    <source>
        <strain evidence="3">A18JL235</strain>
    </source>
</reference>
<feature type="region of interest" description="Disordered" evidence="1">
    <location>
        <begin position="99"/>
        <end position="122"/>
    </location>
</feature>
<evidence type="ECO:0000259" key="2">
    <source>
        <dbReference type="Pfam" id="PF25355"/>
    </source>
</evidence>
<dbReference type="GO" id="GO:0016874">
    <property type="term" value="F:ligase activity"/>
    <property type="evidence" value="ECO:0007669"/>
    <property type="project" value="UniProtKB-KW"/>
</dbReference>
<protein>
    <submittedName>
        <fullName evidence="3">ATP-dependent DNA ligase</fullName>
    </submittedName>
</protein>
<keyword evidence="3" id="KW-0436">Ligase</keyword>
<organism evidence="3">
    <name type="scientific">Herbiconiux sp. A18JL235</name>
    <dbReference type="NCBI Taxonomy" id="3152363"/>
    <lineage>
        <taxon>Bacteria</taxon>
        <taxon>Bacillati</taxon>
        <taxon>Actinomycetota</taxon>
        <taxon>Actinomycetes</taxon>
        <taxon>Micrococcales</taxon>
        <taxon>Microbacteriaceae</taxon>
        <taxon>Herbiconiux</taxon>
    </lineage>
</organism>
<feature type="domain" description="DUF7882" evidence="2">
    <location>
        <begin position="1"/>
        <end position="96"/>
    </location>
</feature>
<feature type="compositionally biased region" description="Polar residues" evidence="1">
    <location>
        <begin position="111"/>
        <end position="122"/>
    </location>
</feature>
<dbReference type="RefSeq" id="WP_368496228.1">
    <property type="nucleotide sequence ID" value="NZ_CP162511.1"/>
</dbReference>
<sequence>MGKFLCGSHIEVEFDDRVLAHLQVVLGAKLRRGESTLFSWRDSADSGDGRTTTWVHPLSDITFKYYGHRKPTLNPDWIDALMLEANKPGGLQLVEEPQTEQGVPIAHHNPISGSGRTTTSTD</sequence>
<dbReference type="EMBL" id="CP162511">
    <property type="protein sequence ID" value="XDI03811.1"/>
    <property type="molecule type" value="Genomic_DNA"/>
</dbReference>
<gene>
    <name evidence="3" type="ORF">ABFY20_10645</name>
</gene>